<organism evidence="1 2">
    <name type="scientific">Candidatus Competibacter denitrificans Run_A_D11</name>
    <dbReference type="NCBI Taxonomy" id="1400863"/>
    <lineage>
        <taxon>Bacteria</taxon>
        <taxon>Pseudomonadati</taxon>
        <taxon>Pseudomonadota</taxon>
        <taxon>Gammaproteobacteria</taxon>
        <taxon>Candidatus Competibacteraceae</taxon>
        <taxon>Candidatus Competibacter</taxon>
    </lineage>
</organism>
<sequence>MACGAKASSSVLGNWMPPAEPRIADVRHAFLLSLLRKLVLLPSYVLVLLVRLIKWLIAPPALLLQLVIGVPVALKRIRQPLQAHFIPLAEVDLSNAAWITMIDATEDLSAEGFVASGDFRCDDWVQGAVLWLRLLNPPDKTMSALAAHVEIKGSARPMRQFVQFSTEFDDGRVLTTNNFDLPYSLPAPSYLARVQLKDIWDPRALLVLHRGLVASLGKSVNRDKLAQAVHAPARFLAENYQREIQALIESGWLKPTSYQRQVRLRLWAAVVGVWRQAWPLAILHLRAADRHSRRLLAKHGLDAEDFAGGATTIVVSRQALPATVKTLEAFSGYEQIRSLASQTDPRAVLEAIVVELDERTDHPLLPQELRYSFRSYEDHPQRWVRRLCSFDILLDPAAGTLAVTAMERECEQAADEAAWARLTASSPITPLPLSPWLRDLDRILPTARTALLAERPGLGHPRLDSASLYLDHGIPCWQVVAWIDQDIPLVVVLDARSGTIVKHSS</sequence>
<evidence type="ECO:0000313" key="2">
    <source>
        <dbReference type="Proteomes" id="UP000035760"/>
    </source>
</evidence>
<proteinExistence type="predicted"/>
<name>W6M4Z4_9GAMM</name>
<dbReference type="Proteomes" id="UP000035760">
    <property type="component" value="Unassembled WGS sequence"/>
</dbReference>
<evidence type="ECO:0000313" key="1">
    <source>
        <dbReference type="EMBL" id="CDI02817.1"/>
    </source>
</evidence>
<dbReference type="AlphaFoldDB" id="W6M4Z4"/>
<keyword evidence="2" id="KW-1185">Reference proteome</keyword>
<gene>
    <name evidence="1" type="ORF">BN873_350073</name>
</gene>
<dbReference type="EMBL" id="CBTJ020000042">
    <property type="protein sequence ID" value="CDI02817.1"/>
    <property type="molecule type" value="Genomic_DNA"/>
</dbReference>
<reference evidence="1" key="2">
    <citation type="submission" date="2014-03" db="EMBL/GenBank/DDBJ databases">
        <title>Candidatus Competibacter-lineage genomes retrieved from metagenomes reveal functional metabolic diversity.</title>
        <authorList>
            <person name="McIlroy S.J."/>
            <person name="Albertsen M."/>
            <person name="Andresen E.K."/>
            <person name="Saunders A.M."/>
            <person name="Kristiansen R."/>
            <person name="Stokholm-Bjerregaard M."/>
            <person name="Nielsen K.L."/>
            <person name="Nielsen P.H."/>
        </authorList>
    </citation>
    <scope>NUCLEOTIDE SEQUENCE</scope>
    <source>
        <strain evidence="1">Run_A_D11</strain>
    </source>
</reference>
<reference evidence="1" key="1">
    <citation type="submission" date="2013-07" db="EMBL/GenBank/DDBJ databases">
        <authorList>
            <person name="McIlroy S."/>
        </authorList>
    </citation>
    <scope>NUCLEOTIDE SEQUENCE [LARGE SCALE GENOMIC DNA]</scope>
    <source>
        <strain evidence="1">Run_A_D11</strain>
    </source>
</reference>
<dbReference type="STRING" id="1400863.BN873_350073"/>
<protein>
    <submittedName>
        <fullName evidence="1">Uncharacterized protein</fullName>
    </submittedName>
</protein>
<accession>W6M4Z4</accession>
<comment type="caution">
    <text evidence="1">The sequence shown here is derived from an EMBL/GenBank/DDBJ whole genome shotgun (WGS) entry which is preliminary data.</text>
</comment>